<dbReference type="InterPro" id="IPR013762">
    <property type="entry name" value="Integrase-like_cat_sf"/>
</dbReference>
<dbReference type="GO" id="GO:0015074">
    <property type="term" value="P:DNA integration"/>
    <property type="evidence" value="ECO:0007669"/>
    <property type="project" value="UniProtKB-KW"/>
</dbReference>
<protein>
    <recommendedName>
        <fullName evidence="5">Tyr recombinase domain-containing protein</fullName>
    </recommendedName>
</protein>
<dbReference type="InterPro" id="IPR011010">
    <property type="entry name" value="DNA_brk_join_enz"/>
</dbReference>
<evidence type="ECO:0000256" key="1">
    <source>
        <dbReference type="ARBA" id="ARBA00008857"/>
    </source>
</evidence>
<comment type="caution">
    <text evidence="6">The sequence shown here is derived from an EMBL/GenBank/DDBJ whole genome shotgun (WGS) entry which is preliminary data.</text>
</comment>
<dbReference type="PROSITE" id="PS51898">
    <property type="entry name" value="TYR_RECOMBINASE"/>
    <property type="match status" value="1"/>
</dbReference>
<keyword evidence="3" id="KW-0238">DNA-binding</keyword>
<dbReference type="AlphaFoldDB" id="A0A1E3WRN9"/>
<evidence type="ECO:0000256" key="3">
    <source>
        <dbReference type="ARBA" id="ARBA00023125"/>
    </source>
</evidence>
<evidence type="ECO:0000313" key="6">
    <source>
        <dbReference type="EMBL" id="ODS12409.1"/>
    </source>
</evidence>
<dbReference type="EMBL" id="MDCJ01000002">
    <property type="protein sequence ID" value="ODS12409.1"/>
    <property type="molecule type" value="Genomic_DNA"/>
</dbReference>
<dbReference type="SUPFAM" id="SSF56349">
    <property type="entry name" value="DNA breaking-rejoining enzymes"/>
    <property type="match status" value="1"/>
</dbReference>
<dbReference type="PANTHER" id="PTHR30349:SF41">
    <property type="entry name" value="INTEGRASE_RECOMBINASE PROTEIN MJ0367-RELATED"/>
    <property type="match status" value="1"/>
</dbReference>
<dbReference type="GO" id="GO:0003677">
    <property type="term" value="F:DNA binding"/>
    <property type="evidence" value="ECO:0007669"/>
    <property type="project" value="UniProtKB-KW"/>
</dbReference>
<organism evidence="6 7">
    <name type="scientific">Vibrio scophthalmi</name>
    <dbReference type="NCBI Taxonomy" id="45658"/>
    <lineage>
        <taxon>Bacteria</taxon>
        <taxon>Pseudomonadati</taxon>
        <taxon>Pseudomonadota</taxon>
        <taxon>Gammaproteobacteria</taxon>
        <taxon>Vibrionales</taxon>
        <taxon>Vibrionaceae</taxon>
        <taxon>Vibrio</taxon>
    </lineage>
</organism>
<keyword evidence="2" id="KW-0229">DNA integration</keyword>
<feature type="domain" description="Tyr recombinase" evidence="5">
    <location>
        <begin position="185"/>
        <end position="380"/>
    </location>
</feature>
<dbReference type="InterPro" id="IPR002104">
    <property type="entry name" value="Integrase_catalytic"/>
</dbReference>
<evidence type="ECO:0000256" key="4">
    <source>
        <dbReference type="ARBA" id="ARBA00023172"/>
    </source>
</evidence>
<evidence type="ECO:0000313" key="7">
    <source>
        <dbReference type="Proteomes" id="UP000095131"/>
    </source>
</evidence>
<dbReference type="Proteomes" id="UP000095131">
    <property type="component" value="Unassembled WGS sequence"/>
</dbReference>
<dbReference type="GO" id="GO:0006310">
    <property type="term" value="P:DNA recombination"/>
    <property type="evidence" value="ECO:0007669"/>
    <property type="project" value="UniProtKB-KW"/>
</dbReference>
<keyword evidence="4" id="KW-0233">DNA recombination</keyword>
<sequence>MYQKLVKGLAIYRQNHTKSIYVRLRVDGKELKKSLGTSDLDEAISKAWALKFEMEGMIKAGIEISTVKRYTIEKACRSVISQLEAKKPQKPIYKDYVLIYNSFIIPYFKNKAIEDLTTKNIRIYFESLELSKTRKTINKTCFTRLFQFLEEEELLSKKDFPSLPKDIKTSQSQIGIDFKESELKTIRNFISGEDWLEQPNINFKTSEYRKIFPFIFEFLLETGVRTGEEMNHICFSDIYKDKGNYYCKIRKGKVKNHLQREIILSSKALNCLIEIVSITQNKKITEQQLLSLKDGFIFESSFGKIADWCKLFDQIIKTLIAQNKIKTKYTLYSCRHTCITQMLLNEVDIFLIAKQVGNSVEIIQKHYDHVKLKDSKNIDTILNHNKQKIFQF</sequence>
<dbReference type="PANTHER" id="PTHR30349">
    <property type="entry name" value="PHAGE INTEGRASE-RELATED"/>
    <property type="match status" value="1"/>
</dbReference>
<accession>A0A1E3WRN9</accession>
<dbReference type="Gene3D" id="1.10.443.10">
    <property type="entry name" value="Intergrase catalytic core"/>
    <property type="match status" value="1"/>
</dbReference>
<dbReference type="Pfam" id="PF00589">
    <property type="entry name" value="Phage_integrase"/>
    <property type="match status" value="1"/>
</dbReference>
<dbReference type="OrthoDB" id="102994at2"/>
<dbReference type="PATRIC" id="fig|45658.8.peg.2700"/>
<proteinExistence type="inferred from homology"/>
<evidence type="ECO:0000259" key="5">
    <source>
        <dbReference type="PROSITE" id="PS51898"/>
    </source>
</evidence>
<dbReference type="InterPro" id="IPR050090">
    <property type="entry name" value="Tyrosine_recombinase_XerCD"/>
</dbReference>
<reference evidence="6 7" key="1">
    <citation type="submission" date="2016-08" db="EMBL/GenBank/DDBJ databases">
        <title>Genome sequencing of Vibrio scophthalmi strain FP3289, an isolated from Paralichthys olivaceus.</title>
        <authorList>
            <person name="Han H.-J."/>
        </authorList>
    </citation>
    <scope>NUCLEOTIDE SEQUENCE [LARGE SCALE GENOMIC DNA]</scope>
    <source>
        <strain evidence="6 7">FP3289</strain>
    </source>
</reference>
<name>A0A1E3WRN9_9VIBR</name>
<evidence type="ECO:0000256" key="2">
    <source>
        <dbReference type="ARBA" id="ARBA00022908"/>
    </source>
</evidence>
<comment type="similarity">
    <text evidence="1">Belongs to the 'phage' integrase family.</text>
</comment>
<dbReference type="CDD" id="cd00397">
    <property type="entry name" value="DNA_BRE_C"/>
    <property type="match status" value="1"/>
</dbReference>
<gene>
    <name evidence="6" type="ORF">VSF3289_02713</name>
</gene>